<feature type="non-terminal residue" evidence="1">
    <location>
        <position position="80"/>
    </location>
</feature>
<dbReference type="Proteomes" id="UP000676336">
    <property type="component" value="Unassembled WGS sequence"/>
</dbReference>
<name>A0A8S3DC85_9BILA</name>
<dbReference type="AlphaFoldDB" id="A0A8S3DC85"/>
<accession>A0A8S3DC85</accession>
<protein>
    <submittedName>
        <fullName evidence="1">Uncharacterized protein</fullName>
    </submittedName>
</protein>
<comment type="caution">
    <text evidence="1">The sequence shown here is derived from an EMBL/GenBank/DDBJ whole genome shotgun (WGS) entry which is preliminary data.</text>
</comment>
<feature type="non-terminal residue" evidence="1">
    <location>
        <position position="1"/>
    </location>
</feature>
<gene>
    <name evidence="1" type="ORF">SMN809_LOCUS56535</name>
</gene>
<proteinExistence type="predicted"/>
<sequence length="80" mass="9320">LKFIGSSDKDGRIPNFRNNTLRKLTKSLSFNQTKYYQIQFETLPGHGQFELTAEYNPLNDTFIITKRHLSRLNKYGHASV</sequence>
<evidence type="ECO:0000313" key="1">
    <source>
        <dbReference type="EMBL" id="CAF4995832.1"/>
    </source>
</evidence>
<reference evidence="1" key="1">
    <citation type="submission" date="2021-02" db="EMBL/GenBank/DDBJ databases">
        <authorList>
            <person name="Nowell W R."/>
        </authorList>
    </citation>
    <scope>NUCLEOTIDE SEQUENCE</scope>
</reference>
<organism evidence="1 2">
    <name type="scientific">Rotaria magnacalcarata</name>
    <dbReference type="NCBI Taxonomy" id="392030"/>
    <lineage>
        <taxon>Eukaryota</taxon>
        <taxon>Metazoa</taxon>
        <taxon>Spiralia</taxon>
        <taxon>Gnathifera</taxon>
        <taxon>Rotifera</taxon>
        <taxon>Eurotatoria</taxon>
        <taxon>Bdelloidea</taxon>
        <taxon>Philodinida</taxon>
        <taxon>Philodinidae</taxon>
        <taxon>Rotaria</taxon>
    </lineage>
</organism>
<dbReference type="EMBL" id="CAJOBI010202518">
    <property type="protein sequence ID" value="CAF4995832.1"/>
    <property type="molecule type" value="Genomic_DNA"/>
</dbReference>
<evidence type="ECO:0000313" key="2">
    <source>
        <dbReference type="Proteomes" id="UP000676336"/>
    </source>
</evidence>